<sequence length="215" mass="24072">MQIPLAQTSSWIGVDLYFADGVRGYLLKEVRFFTASNSTSWRVDLQATRYNKIVKADSFNVRSLIECCYTNIEQMLLKVYKNSPALEVPGTATRDEVAAGLKTLVKSWNGRSNAPDWYVLTHGATDIEVGYEYTFRRNTRVGEWLENSSVRNAAGYLDSVIAEARKLNAKIKVTSLKPLTKDEAQRADDVADRNNGSAYSEYEQSMCGSVLLTIS</sequence>
<accession>A0A502GG12</accession>
<dbReference type="Proteomes" id="UP000317663">
    <property type="component" value="Unassembled WGS sequence"/>
</dbReference>
<keyword evidence="2" id="KW-1185">Reference proteome</keyword>
<comment type="caution">
    <text evidence="1">The sequence shown here is derived from an EMBL/GenBank/DDBJ whole genome shotgun (WGS) entry which is preliminary data.</text>
</comment>
<dbReference type="AlphaFoldDB" id="A0A502GG12"/>
<reference evidence="1 2" key="1">
    <citation type="journal article" date="2019" name="Environ. Microbiol.">
        <title>Species interactions and distinct microbial communities in high Arctic permafrost affected cryosols are associated with the CH4 and CO2 gas fluxes.</title>
        <authorList>
            <person name="Altshuler I."/>
            <person name="Hamel J."/>
            <person name="Turney S."/>
            <person name="Magnuson E."/>
            <person name="Levesque R."/>
            <person name="Greer C."/>
            <person name="Whyte L.G."/>
        </authorList>
    </citation>
    <scope>NUCLEOTIDE SEQUENCE [LARGE SCALE GENOMIC DNA]</scope>
    <source>
        <strain evidence="1 2">E4</strain>
    </source>
</reference>
<protein>
    <submittedName>
        <fullName evidence="1">Uncharacterized protein</fullName>
    </submittedName>
</protein>
<organism evidence="1 2">
    <name type="scientific">Ewingella americana</name>
    <dbReference type="NCBI Taxonomy" id="41202"/>
    <lineage>
        <taxon>Bacteria</taxon>
        <taxon>Pseudomonadati</taxon>
        <taxon>Pseudomonadota</taxon>
        <taxon>Gammaproteobacteria</taxon>
        <taxon>Enterobacterales</taxon>
        <taxon>Yersiniaceae</taxon>
        <taxon>Ewingella</taxon>
    </lineage>
</organism>
<evidence type="ECO:0000313" key="2">
    <source>
        <dbReference type="Proteomes" id="UP000317663"/>
    </source>
</evidence>
<dbReference type="EMBL" id="RCZD01000008">
    <property type="protein sequence ID" value="TPG59936.1"/>
    <property type="molecule type" value="Genomic_DNA"/>
</dbReference>
<proteinExistence type="predicted"/>
<gene>
    <name evidence="1" type="ORF">EAH77_15325</name>
</gene>
<evidence type="ECO:0000313" key="1">
    <source>
        <dbReference type="EMBL" id="TPG59936.1"/>
    </source>
</evidence>
<name>A0A502GG12_9GAMM</name>